<accession>A0A517YA02</accession>
<dbReference type="PANTHER" id="PTHR41386">
    <property type="entry name" value="INTEGRAL MEMBRANE PROTEIN-RELATED"/>
    <property type="match status" value="1"/>
</dbReference>
<dbReference type="OrthoDB" id="9795736at2"/>
<dbReference type="EMBL" id="CP036274">
    <property type="protein sequence ID" value="QDU27060.1"/>
    <property type="molecule type" value="Genomic_DNA"/>
</dbReference>
<sequence length="201" mass="22882">MIQTCGGVLLAWCPAMPTLISEALRRNIDSIAELEQEFHRQRTTVACISDRITSIASSPLFFLGHIVWFVGWIVVNTCQCFGISHFDPYPFSFLGLCIAFEATLLSMFILMSQKRQTHQAEQWAHAGLQLGMLTEQETTKMLQMAQSIRYHLGMKRISEDRELQEMVKEIPILAIMQELERAFVANDAMPAMPTDQERRAA</sequence>
<proteinExistence type="predicted"/>
<name>A0A517YA02_9BACT</name>
<keyword evidence="3" id="KW-1185">Reference proteome</keyword>
<reference evidence="2 3" key="1">
    <citation type="submission" date="2019-02" db="EMBL/GenBank/DDBJ databases">
        <title>Deep-cultivation of Planctomycetes and their phenomic and genomic characterization uncovers novel biology.</title>
        <authorList>
            <person name="Wiegand S."/>
            <person name="Jogler M."/>
            <person name="Boedeker C."/>
            <person name="Pinto D."/>
            <person name="Vollmers J."/>
            <person name="Rivas-Marin E."/>
            <person name="Kohn T."/>
            <person name="Peeters S.H."/>
            <person name="Heuer A."/>
            <person name="Rast P."/>
            <person name="Oberbeckmann S."/>
            <person name="Bunk B."/>
            <person name="Jeske O."/>
            <person name="Meyerdierks A."/>
            <person name="Storesund J.E."/>
            <person name="Kallscheuer N."/>
            <person name="Luecker S."/>
            <person name="Lage O.M."/>
            <person name="Pohl T."/>
            <person name="Merkel B.J."/>
            <person name="Hornburger P."/>
            <person name="Mueller R.-W."/>
            <person name="Bruemmer F."/>
            <person name="Labrenz M."/>
            <person name="Spormann A.M."/>
            <person name="Op den Camp H."/>
            <person name="Overmann J."/>
            <person name="Amann R."/>
            <person name="Jetten M.S.M."/>
            <person name="Mascher T."/>
            <person name="Medema M.H."/>
            <person name="Devos D.P."/>
            <person name="Kaster A.-K."/>
            <person name="Ovreas L."/>
            <person name="Rohde M."/>
            <person name="Galperin M.Y."/>
            <person name="Jogler C."/>
        </authorList>
    </citation>
    <scope>NUCLEOTIDE SEQUENCE [LARGE SCALE GENOMIC DNA]</scope>
    <source>
        <strain evidence="2 3">ETA_A8</strain>
    </source>
</reference>
<dbReference type="Proteomes" id="UP000315017">
    <property type="component" value="Chromosome"/>
</dbReference>
<evidence type="ECO:0000313" key="3">
    <source>
        <dbReference type="Proteomes" id="UP000315017"/>
    </source>
</evidence>
<dbReference type="KEGG" id="aagg:ETAA8_21440"/>
<feature type="transmembrane region" description="Helical" evidence="1">
    <location>
        <begin position="60"/>
        <end position="84"/>
    </location>
</feature>
<organism evidence="2 3">
    <name type="scientific">Anatilimnocola aggregata</name>
    <dbReference type="NCBI Taxonomy" id="2528021"/>
    <lineage>
        <taxon>Bacteria</taxon>
        <taxon>Pseudomonadati</taxon>
        <taxon>Planctomycetota</taxon>
        <taxon>Planctomycetia</taxon>
        <taxon>Pirellulales</taxon>
        <taxon>Pirellulaceae</taxon>
        <taxon>Anatilimnocola</taxon>
    </lineage>
</organism>
<evidence type="ECO:0000256" key="1">
    <source>
        <dbReference type="SAM" id="Phobius"/>
    </source>
</evidence>
<keyword evidence="1" id="KW-0472">Membrane</keyword>
<keyword evidence="1" id="KW-1133">Transmembrane helix</keyword>
<dbReference type="PANTHER" id="PTHR41386:SF1">
    <property type="entry name" value="MEMBRANE PROTEIN"/>
    <property type="match status" value="1"/>
</dbReference>
<evidence type="ECO:0008006" key="4">
    <source>
        <dbReference type="Google" id="ProtNLM"/>
    </source>
</evidence>
<keyword evidence="1" id="KW-0812">Transmembrane</keyword>
<dbReference type="Pfam" id="PF06210">
    <property type="entry name" value="DUF1003"/>
    <property type="match status" value="1"/>
</dbReference>
<feature type="transmembrane region" description="Helical" evidence="1">
    <location>
        <begin position="90"/>
        <end position="110"/>
    </location>
</feature>
<evidence type="ECO:0000313" key="2">
    <source>
        <dbReference type="EMBL" id="QDU27060.1"/>
    </source>
</evidence>
<dbReference type="InterPro" id="IPR010406">
    <property type="entry name" value="DUF1003"/>
</dbReference>
<protein>
    <recommendedName>
        <fullName evidence="4">DUF1003 domain-containing protein</fullName>
    </recommendedName>
</protein>
<gene>
    <name evidence="2" type="ORF">ETAA8_21440</name>
</gene>
<dbReference type="AlphaFoldDB" id="A0A517YA02"/>